<reference evidence="2 3" key="1">
    <citation type="submission" date="2024-05" db="EMBL/GenBank/DDBJ databases">
        <title>Genome sequence of Ponticoccus litoralis KCCM 90028.</title>
        <authorList>
            <person name="Kim J.M."/>
            <person name="Lee J.K."/>
            <person name="Choi B.J."/>
            <person name="Bayburt H."/>
            <person name="Baek J.H."/>
            <person name="Jeon C.O."/>
        </authorList>
    </citation>
    <scope>NUCLEOTIDE SEQUENCE [LARGE SCALE GENOMIC DNA]</scope>
    <source>
        <strain evidence="2 3">KCCM 90028</strain>
    </source>
</reference>
<dbReference type="Gene3D" id="3.40.710.10">
    <property type="entry name" value="DD-peptidase/beta-lactamase superfamily"/>
    <property type="match status" value="1"/>
</dbReference>
<name>A0AAW9SID8_9RHOB</name>
<dbReference type="PANTHER" id="PTHR43283">
    <property type="entry name" value="BETA-LACTAMASE-RELATED"/>
    <property type="match status" value="1"/>
</dbReference>
<sequence>MSGQHRLPKCAPEAHGTDPEVLLRLLDRIAAEGLEVHSLLVWHDGALIQEAYWDPYGPDRLHMMHSVTKSFTAMAVGLAWDDGLLNLDAPVIDFFPEHRAVAPEGIEAMTLRHLLTMTSGHEHGISGGAWRKLETSWVADFLRRPLVHAPGEVFVYDSACSYVLSAIVQKVTGRSCHDLLRRRVFDPLGLTAGIRWDLSPEGINSGGNGLWCTSRDLLSLGILHLQDGCWQGRQILSRDWVRAATGMQLRDVSLGVLTGEAYLGPGESHDGAEAERREGYGFQWWRGPNDSYSANGLFGQNCFVFPNERAVIAVTAGMEDEDSRLKRMIQEDLRPALGQWRGAELAPRIAGLDLMPAPPGNPGAAPEGWQGLYLVQENDQRVTGIRLAQDGLTLRLGIEDARGRHDLCAGLGHRQEGMTTLSGAALHHAYEFDAPGARVAAWAAWSVPDAEGWSCLTLDCAFVETAFRDTLRLWLRSGEMRLEREVNVNSSIRRLPLLRATRVTRDCSQPEETPT</sequence>
<keyword evidence="3" id="KW-1185">Reference proteome</keyword>
<dbReference type="InterPro" id="IPR012338">
    <property type="entry name" value="Beta-lactam/transpept-like"/>
</dbReference>
<dbReference type="InterPro" id="IPR001466">
    <property type="entry name" value="Beta-lactam-related"/>
</dbReference>
<evidence type="ECO:0000313" key="2">
    <source>
        <dbReference type="EMBL" id="MEN9060087.1"/>
    </source>
</evidence>
<feature type="domain" description="Beta-lactamase-related" evidence="1">
    <location>
        <begin position="38"/>
        <end position="316"/>
    </location>
</feature>
<accession>A0AAW9SID8</accession>
<dbReference type="EMBL" id="JBDNCH010000002">
    <property type="protein sequence ID" value="MEN9060087.1"/>
    <property type="molecule type" value="Genomic_DNA"/>
</dbReference>
<dbReference type="InterPro" id="IPR050789">
    <property type="entry name" value="Diverse_Enzym_Activities"/>
</dbReference>
<proteinExistence type="predicted"/>
<dbReference type="RefSeq" id="WP_347165249.1">
    <property type="nucleotide sequence ID" value="NZ_JBDNCH010000002.1"/>
</dbReference>
<dbReference type="EC" id="3.1.1.103" evidence="2"/>
<keyword evidence="2" id="KW-0378">Hydrolase</keyword>
<gene>
    <name evidence="2" type="ORF">ABFB10_02575</name>
</gene>
<dbReference type="AlphaFoldDB" id="A0AAW9SID8"/>
<dbReference type="GO" id="GO:0016787">
    <property type="term" value="F:hydrolase activity"/>
    <property type="evidence" value="ECO:0007669"/>
    <property type="project" value="UniProtKB-KW"/>
</dbReference>
<protein>
    <submittedName>
        <fullName evidence="2">Serine hydrolase domain-containing protein</fullName>
        <ecNumber evidence="2">3.1.1.103</ecNumber>
    </submittedName>
</protein>
<dbReference type="Pfam" id="PF00144">
    <property type="entry name" value="Beta-lactamase"/>
    <property type="match status" value="1"/>
</dbReference>
<dbReference type="Proteomes" id="UP001428774">
    <property type="component" value="Unassembled WGS sequence"/>
</dbReference>
<dbReference type="PANTHER" id="PTHR43283:SF7">
    <property type="entry name" value="BETA-LACTAMASE-RELATED DOMAIN-CONTAINING PROTEIN"/>
    <property type="match status" value="1"/>
</dbReference>
<evidence type="ECO:0000259" key="1">
    <source>
        <dbReference type="Pfam" id="PF00144"/>
    </source>
</evidence>
<evidence type="ECO:0000313" key="3">
    <source>
        <dbReference type="Proteomes" id="UP001428774"/>
    </source>
</evidence>
<organism evidence="2 3">
    <name type="scientific">Ponticoccus litoralis</name>
    <dbReference type="NCBI Taxonomy" id="422297"/>
    <lineage>
        <taxon>Bacteria</taxon>
        <taxon>Pseudomonadati</taxon>
        <taxon>Pseudomonadota</taxon>
        <taxon>Alphaproteobacteria</taxon>
        <taxon>Rhodobacterales</taxon>
        <taxon>Roseobacteraceae</taxon>
        <taxon>Ponticoccus</taxon>
    </lineage>
</organism>
<comment type="caution">
    <text evidence="2">The sequence shown here is derived from an EMBL/GenBank/DDBJ whole genome shotgun (WGS) entry which is preliminary data.</text>
</comment>
<dbReference type="SUPFAM" id="SSF56601">
    <property type="entry name" value="beta-lactamase/transpeptidase-like"/>
    <property type="match status" value="1"/>
</dbReference>